<reference evidence="7 8" key="1">
    <citation type="submission" date="2018-10" db="EMBL/GenBank/DDBJ databases">
        <title>Fifty Aureobasidium pullulans genomes reveal a recombining polyextremotolerant generalist.</title>
        <authorList>
            <person name="Gostincar C."/>
            <person name="Turk M."/>
            <person name="Zajc J."/>
            <person name="Gunde-Cimerman N."/>
        </authorList>
    </citation>
    <scope>NUCLEOTIDE SEQUENCE [LARGE SCALE GENOMIC DNA]</scope>
    <source>
        <strain evidence="7 8">EXF-1645</strain>
    </source>
</reference>
<dbReference type="AlphaFoldDB" id="A0A4T0BT14"/>
<sequence length="452" mass="50283">MSQFELRIDHSRSANTMAGHDDKKRKRAAEGVDAPNKKASSAAINVRFPAPRDELYPVIAAAPGLNVPSAPFKPFVKANSTKKDSDSPAPSTHSLLLHSSSHARLDFTAQQQSTSDLTHYVAVYDPQSSSLQVLPAHSVTLRTNLRAEAQEVAAQNAVRTFAQQREDLGQAFGTKKAKKALASKVENAITSNADRNRVGGKLDNVESAVMDSVKEASDAMPAKQAQQEEILASKPIPKPNLNATEAENVYPIGTLVPAADMKALTVKEWQDTVAAGEDVKLTSRFVAHRIAAIATRDDVQRLKALKYLMLLIEFNLALKQGRGGKKVPPRDQLRQKLAEWPETLIESVRRKFSDNNELNKWHMDNLITHMAAISLFIDGYKTDTHDLREDLRLENKQMSQYFMELGCKVNNPTEKEQVDFKIPNKAVAAQRRVAKLKIPLDFPKVRMMPRRR</sequence>
<evidence type="ECO:0000313" key="8">
    <source>
        <dbReference type="Proteomes" id="UP000308724"/>
    </source>
</evidence>
<dbReference type="Proteomes" id="UP000308724">
    <property type="component" value="Unassembled WGS sequence"/>
</dbReference>
<feature type="compositionally biased region" description="Basic and acidic residues" evidence="6">
    <location>
        <begin position="1"/>
        <end position="12"/>
    </location>
</feature>
<comment type="subcellular location">
    <subcellularLocation>
        <location evidence="1">Nucleus</location>
        <location evidence="1">Nucleolus</location>
    </subcellularLocation>
</comment>
<organism evidence="7 8">
    <name type="scientific">Aureobasidium pullulans</name>
    <name type="common">Black yeast</name>
    <name type="synonym">Pullularia pullulans</name>
    <dbReference type="NCBI Taxonomy" id="5580"/>
    <lineage>
        <taxon>Eukaryota</taxon>
        <taxon>Fungi</taxon>
        <taxon>Dikarya</taxon>
        <taxon>Ascomycota</taxon>
        <taxon>Pezizomycotina</taxon>
        <taxon>Dothideomycetes</taxon>
        <taxon>Dothideomycetidae</taxon>
        <taxon>Dothideales</taxon>
        <taxon>Saccotheciaceae</taxon>
        <taxon>Aureobasidium</taxon>
    </lineage>
</organism>
<comment type="caution">
    <text evidence="7">The sequence shown here is derived from an EMBL/GenBank/DDBJ whole genome shotgun (WGS) entry which is preliminary data.</text>
</comment>
<feature type="region of interest" description="Disordered" evidence="6">
    <location>
        <begin position="1"/>
        <end position="42"/>
    </location>
</feature>
<keyword evidence="3" id="KW-0240">DNA-directed RNA polymerase</keyword>
<dbReference type="GO" id="GO:0000428">
    <property type="term" value="C:DNA-directed RNA polymerase complex"/>
    <property type="evidence" value="ECO:0007669"/>
    <property type="project" value="UniProtKB-KW"/>
</dbReference>
<dbReference type="Pfam" id="PF06870">
    <property type="entry name" value="RNA_pol_I_A49"/>
    <property type="match status" value="1"/>
</dbReference>
<evidence type="ECO:0000256" key="3">
    <source>
        <dbReference type="ARBA" id="ARBA00022478"/>
    </source>
</evidence>
<evidence type="ECO:0000256" key="5">
    <source>
        <dbReference type="ARBA" id="ARBA00023242"/>
    </source>
</evidence>
<keyword evidence="5" id="KW-0539">Nucleus</keyword>
<keyword evidence="4" id="KW-0804">Transcription</keyword>
<dbReference type="GO" id="GO:0005730">
    <property type="term" value="C:nucleolus"/>
    <property type="evidence" value="ECO:0007669"/>
    <property type="project" value="UniProtKB-SubCell"/>
</dbReference>
<dbReference type="EMBL" id="QZBZ01000072">
    <property type="protein sequence ID" value="TIA37976.1"/>
    <property type="molecule type" value="Genomic_DNA"/>
</dbReference>
<evidence type="ECO:0000256" key="4">
    <source>
        <dbReference type="ARBA" id="ARBA00023163"/>
    </source>
</evidence>
<proteinExistence type="inferred from homology"/>
<evidence type="ECO:0000313" key="7">
    <source>
        <dbReference type="EMBL" id="TIA37976.1"/>
    </source>
</evidence>
<accession>A0A4T0BT14</accession>
<name>A0A4T0BT14_AURPU</name>
<comment type="similarity">
    <text evidence="2">Belongs to the eukaryotic RPA49/POLR1E RNA polymerase subunit family.</text>
</comment>
<evidence type="ECO:0000256" key="2">
    <source>
        <dbReference type="ARBA" id="ARBA00009430"/>
    </source>
</evidence>
<gene>
    <name evidence="7" type="ORF">D6C78_04339</name>
</gene>
<evidence type="ECO:0000256" key="6">
    <source>
        <dbReference type="SAM" id="MobiDB-lite"/>
    </source>
</evidence>
<dbReference type="GO" id="GO:0006351">
    <property type="term" value="P:DNA-templated transcription"/>
    <property type="evidence" value="ECO:0007669"/>
    <property type="project" value="InterPro"/>
</dbReference>
<dbReference type="GO" id="GO:0003677">
    <property type="term" value="F:DNA binding"/>
    <property type="evidence" value="ECO:0007669"/>
    <property type="project" value="InterPro"/>
</dbReference>
<protein>
    <submittedName>
        <fullName evidence="7">RNA polymerase I associated factor, A49-like protein</fullName>
    </submittedName>
</protein>
<dbReference type="InterPro" id="IPR009668">
    <property type="entry name" value="RNA_pol-assoc_fac_A49-like"/>
</dbReference>
<dbReference type="PANTHER" id="PTHR14440">
    <property type="entry name" value="DNA-DIRECTED RNA POLYMERASE I SUBUNIT RPA49"/>
    <property type="match status" value="1"/>
</dbReference>
<evidence type="ECO:0000256" key="1">
    <source>
        <dbReference type="ARBA" id="ARBA00004604"/>
    </source>
</evidence>